<dbReference type="PROSITE" id="PS51782">
    <property type="entry name" value="LYSM"/>
    <property type="match status" value="1"/>
</dbReference>
<feature type="region of interest" description="Disordered" evidence="1">
    <location>
        <begin position="135"/>
        <end position="163"/>
    </location>
</feature>
<organism evidence="4 5">
    <name type="scientific">Consotaella salsifontis</name>
    <dbReference type="NCBI Taxonomy" id="1365950"/>
    <lineage>
        <taxon>Bacteria</taxon>
        <taxon>Pseudomonadati</taxon>
        <taxon>Pseudomonadota</taxon>
        <taxon>Alphaproteobacteria</taxon>
        <taxon>Hyphomicrobiales</taxon>
        <taxon>Aurantimonadaceae</taxon>
        <taxon>Consotaella</taxon>
    </lineage>
</organism>
<evidence type="ECO:0000313" key="5">
    <source>
        <dbReference type="Proteomes" id="UP000190135"/>
    </source>
</evidence>
<reference evidence="4 5" key="1">
    <citation type="submission" date="2017-02" db="EMBL/GenBank/DDBJ databases">
        <authorList>
            <person name="Peterson S.W."/>
        </authorList>
    </citation>
    <scope>NUCLEOTIDE SEQUENCE [LARGE SCALE GENOMIC DNA]</scope>
    <source>
        <strain evidence="4 5">USBA 369</strain>
    </source>
</reference>
<evidence type="ECO:0000259" key="3">
    <source>
        <dbReference type="PROSITE" id="PS51782"/>
    </source>
</evidence>
<name>A0A1T4QKS8_9HYPH</name>
<dbReference type="RefSeq" id="WP_078708018.1">
    <property type="nucleotide sequence ID" value="NZ_FUXL01000005.1"/>
</dbReference>
<dbReference type="Proteomes" id="UP000190135">
    <property type="component" value="Unassembled WGS sequence"/>
</dbReference>
<sequence length="232" mass="23944">MNRLSALLLPLILASGPALAQDTAGSCGDQTEVKAGDTLSAIADRCDVSEFTILRANPSVRGSDDLRVGSTVQLTTTSDGTIDRLGSLAEQAGSELGQAAQGVGSAIGSSVSGFLDRNPQLDQRVRDIGQKIGLTDGQEPADVSLEPQGGAPGSTVTVSATGLPKDTPVEIVGGGRRSAYTVLDEARTTPDGTLQAAVEIPRDVGDQSAYRISVRGKDDAWKAVAPLFTIRR</sequence>
<dbReference type="Pfam" id="PF01476">
    <property type="entry name" value="LysM"/>
    <property type="match status" value="1"/>
</dbReference>
<dbReference type="STRING" id="1365950.SAMN05428963_105106"/>
<proteinExistence type="predicted"/>
<dbReference type="OrthoDB" id="7915726at2"/>
<evidence type="ECO:0000256" key="1">
    <source>
        <dbReference type="SAM" id="MobiDB-lite"/>
    </source>
</evidence>
<gene>
    <name evidence="4" type="ORF">SAMN05428963_105106</name>
</gene>
<protein>
    <submittedName>
        <fullName evidence="4">LysM domain-containing protein</fullName>
    </submittedName>
</protein>
<dbReference type="AlphaFoldDB" id="A0A1T4QKS8"/>
<evidence type="ECO:0000256" key="2">
    <source>
        <dbReference type="SAM" id="SignalP"/>
    </source>
</evidence>
<dbReference type="SMART" id="SM00257">
    <property type="entry name" value="LysM"/>
    <property type="match status" value="1"/>
</dbReference>
<feature type="signal peptide" evidence="2">
    <location>
        <begin position="1"/>
        <end position="20"/>
    </location>
</feature>
<dbReference type="InterPro" id="IPR018392">
    <property type="entry name" value="LysM"/>
</dbReference>
<dbReference type="CDD" id="cd00118">
    <property type="entry name" value="LysM"/>
    <property type="match status" value="1"/>
</dbReference>
<feature type="domain" description="LysM" evidence="3">
    <location>
        <begin position="29"/>
        <end position="74"/>
    </location>
</feature>
<evidence type="ECO:0000313" key="4">
    <source>
        <dbReference type="EMBL" id="SKA04383.1"/>
    </source>
</evidence>
<keyword evidence="5" id="KW-1185">Reference proteome</keyword>
<dbReference type="EMBL" id="FUXL01000005">
    <property type="protein sequence ID" value="SKA04383.1"/>
    <property type="molecule type" value="Genomic_DNA"/>
</dbReference>
<dbReference type="InterPro" id="IPR036779">
    <property type="entry name" value="LysM_dom_sf"/>
</dbReference>
<dbReference type="Gene3D" id="3.10.350.10">
    <property type="entry name" value="LysM domain"/>
    <property type="match status" value="1"/>
</dbReference>
<dbReference type="SUPFAM" id="SSF54106">
    <property type="entry name" value="LysM domain"/>
    <property type="match status" value="1"/>
</dbReference>
<accession>A0A1T4QKS8</accession>
<keyword evidence="2" id="KW-0732">Signal</keyword>
<feature type="chain" id="PRO_5012888295" evidence="2">
    <location>
        <begin position="21"/>
        <end position="232"/>
    </location>
</feature>